<comment type="catalytic activity">
    <reaction evidence="5">
        <text>[protein]-peptidylproline (omega=180) = [protein]-peptidylproline (omega=0)</text>
        <dbReference type="Rhea" id="RHEA:16237"/>
        <dbReference type="Rhea" id="RHEA-COMP:10747"/>
        <dbReference type="Rhea" id="RHEA-COMP:10748"/>
        <dbReference type="ChEBI" id="CHEBI:83833"/>
        <dbReference type="ChEBI" id="CHEBI:83834"/>
        <dbReference type="EC" id="5.2.1.8"/>
    </reaction>
</comment>
<comment type="similarity">
    <text evidence="2 5">Belongs to the cyclophilin-type PPIase family.</text>
</comment>
<dbReference type="InterPro" id="IPR029000">
    <property type="entry name" value="Cyclophilin-like_dom_sf"/>
</dbReference>
<name>A0A310SKK3_9HYME</name>
<proteinExistence type="inferred from homology"/>
<dbReference type="Pfam" id="PF00160">
    <property type="entry name" value="Pro_isomerase"/>
    <property type="match status" value="1"/>
</dbReference>
<evidence type="ECO:0000256" key="5">
    <source>
        <dbReference type="RuleBase" id="RU363019"/>
    </source>
</evidence>
<dbReference type="AlphaFoldDB" id="A0A310SKK3"/>
<evidence type="ECO:0000256" key="6">
    <source>
        <dbReference type="SAM" id="MobiDB-lite"/>
    </source>
</evidence>
<dbReference type="SUPFAM" id="SSF50891">
    <property type="entry name" value="Cyclophilin-like"/>
    <property type="match status" value="1"/>
</dbReference>
<evidence type="ECO:0000256" key="2">
    <source>
        <dbReference type="ARBA" id="ARBA00007365"/>
    </source>
</evidence>
<protein>
    <recommendedName>
        <fullName evidence="5">Peptidyl-prolyl cis-trans isomerase</fullName>
        <shortName evidence="5">PPIase</shortName>
        <ecNumber evidence="5">5.2.1.8</ecNumber>
    </recommendedName>
</protein>
<dbReference type="PANTHER" id="PTHR45625:SF6">
    <property type="entry name" value="SPLICEOSOME-ASSOCIATED PROTEIN CWC27 HOMOLOG"/>
    <property type="match status" value="1"/>
</dbReference>
<dbReference type="PANTHER" id="PTHR45625">
    <property type="entry name" value="PEPTIDYL-PROLYL CIS-TRANS ISOMERASE-RELATED"/>
    <property type="match status" value="1"/>
</dbReference>
<evidence type="ECO:0000256" key="3">
    <source>
        <dbReference type="ARBA" id="ARBA00023242"/>
    </source>
</evidence>
<evidence type="ECO:0000259" key="7">
    <source>
        <dbReference type="PROSITE" id="PS50072"/>
    </source>
</evidence>
<dbReference type="GO" id="GO:0071013">
    <property type="term" value="C:catalytic step 2 spliceosome"/>
    <property type="evidence" value="ECO:0007669"/>
    <property type="project" value="TreeGrafter"/>
</dbReference>
<comment type="subcellular location">
    <subcellularLocation>
        <location evidence="1">Nucleus</location>
    </subcellularLocation>
</comment>
<dbReference type="PROSITE" id="PS50072">
    <property type="entry name" value="CSA_PPIASE_2"/>
    <property type="match status" value="1"/>
</dbReference>
<comment type="function">
    <text evidence="5">PPIases accelerate the folding of proteins. It catalyzes the cis-trans isomerization of proline imidic peptide bonds in oligopeptides.</text>
</comment>
<evidence type="ECO:0000313" key="9">
    <source>
        <dbReference type="Proteomes" id="UP000250275"/>
    </source>
</evidence>
<evidence type="ECO:0000313" key="8">
    <source>
        <dbReference type="EMBL" id="OAD56577.1"/>
    </source>
</evidence>
<organism evidence="8 9">
    <name type="scientific">Eufriesea mexicana</name>
    <dbReference type="NCBI Taxonomy" id="516756"/>
    <lineage>
        <taxon>Eukaryota</taxon>
        <taxon>Metazoa</taxon>
        <taxon>Ecdysozoa</taxon>
        <taxon>Arthropoda</taxon>
        <taxon>Hexapoda</taxon>
        <taxon>Insecta</taxon>
        <taxon>Pterygota</taxon>
        <taxon>Neoptera</taxon>
        <taxon>Endopterygota</taxon>
        <taxon>Hymenoptera</taxon>
        <taxon>Apocrita</taxon>
        <taxon>Aculeata</taxon>
        <taxon>Apoidea</taxon>
        <taxon>Anthophila</taxon>
        <taxon>Apidae</taxon>
        <taxon>Eufriesea</taxon>
    </lineage>
</organism>
<dbReference type="Gene3D" id="2.40.100.10">
    <property type="entry name" value="Cyclophilin-like"/>
    <property type="match status" value="1"/>
</dbReference>
<dbReference type="EC" id="5.2.1.8" evidence="5"/>
<keyword evidence="5 8" id="KW-0413">Isomerase</keyword>
<dbReference type="PRINTS" id="PR00153">
    <property type="entry name" value="CSAPPISMRASE"/>
</dbReference>
<dbReference type="GO" id="GO:0003755">
    <property type="term" value="F:peptidyl-prolyl cis-trans isomerase activity"/>
    <property type="evidence" value="ECO:0007669"/>
    <property type="project" value="UniProtKB-UniRule"/>
</dbReference>
<sequence length="266" mass="30572">MRMIEGMGNEQLEIVMEEGLGNWKGSKYNGAVAHHGLHQANKANVKRRYKDEFHTRLRFCRRDLITMANVGKDDNGSQFFFTLNCTPELQNKHTIFGEVTGESIYSMLKLEEALADENDRPLCPPILIKTIILNNPFSDTILRIIVQESEEEKDNSKTKTAAVKDFNLLSFGEEAEEDEEESVILNKKFSGKGESPHDHLTDPKLSLQPAVEPSGLASKKRKEVRISDWENDDELKTEEELAVVKKEKELVYYLHYNYVIESRNFY</sequence>
<feature type="domain" description="PPIase cyclophilin-type" evidence="7">
    <location>
        <begin position="1"/>
        <end position="132"/>
    </location>
</feature>
<gene>
    <name evidence="8" type="ORF">WN48_03264</name>
</gene>
<evidence type="ECO:0000256" key="1">
    <source>
        <dbReference type="ARBA" id="ARBA00004123"/>
    </source>
</evidence>
<dbReference type="InterPro" id="IPR044666">
    <property type="entry name" value="Cyclophilin_A-like"/>
</dbReference>
<dbReference type="EMBL" id="KQ761854">
    <property type="protein sequence ID" value="OAD56577.1"/>
    <property type="molecule type" value="Genomic_DNA"/>
</dbReference>
<keyword evidence="3" id="KW-0539">Nucleus</keyword>
<accession>A0A310SKK3</accession>
<keyword evidence="9" id="KW-1185">Reference proteome</keyword>
<comment type="subunit">
    <text evidence="4">Part of the activated spliceosome B/catalytic step 1 spliceosome, one of the forms of the spliceosome which has a well-formed active site but still cannot catalyze the branching reaction and is composed at least of 52 proteins, the U2, U5 and U6 snRNAs and the pre-mRNA. Recruited during early steps of activated spliceosome B maturation, it is probably one of the first proteins released from this complex as he matures to the spliceosome C complex. Component of the minor spliceosome, which splices U12-type introns.</text>
</comment>
<dbReference type="InterPro" id="IPR002130">
    <property type="entry name" value="Cyclophilin-type_PPIase_dom"/>
</dbReference>
<reference evidence="8 9" key="1">
    <citation type="submission" date="2015-07" db="EMBL/GenBank/DDBJ databases">
        <title>The genome of Eufriesea mexicana.</title>
        <authorList>
            <person name="Pan H."/>
            <person name="Kapheim K."/>
        </authorList>
    </citation>
    <scope>NUCLEOTIDE SEQUENCE [LARGE SCALE GENOMIC DNA]</scope>
    <source>
        <strain evidence="8">0111107269</strain>
        <tissue evidence="8">Whole body</tissue>
    </source>
</reference>
<dbReference type="Proteomes" id="UP000250275">
    <property type="component" value="Unassembled WGS sequence"/>
</dbReference>
<keyword evidence="5" id="KW-0697">Rotamase</keyword>
<feature type="region of interest" description="Disordered" evidence="6">
    <location>
        <begin position="189"/>
        <end position="219"/>
    </location>
</feature>
<evidence type="ECO:0000256" key="4">
    <source>
        <dbReference type="ARBA" id="ARBA00046368"/>
    </source>
</evidence>